<proteinExistence type="predicted"/>
<evidence type="ECO:0000313" key="3">
    <source>
        <dbReference type="EMBL" id="KAF0767591.1"/>
    </source>
</evidence>
<gene>
    <name evidence="3" type="ORF">FWK35_00008536</name>
</gene>
<evidence type="ECO:0000313" key="4">
    <source>
        <dbReference type="Proteomes" id="UP000478052"/>
    </source>
</evidence>
<dbReference type="AlphaFoldDB" id="A0A6G0ZAG8"/>
<keyword evidence="4" id="KW-1185">Reference proteome</keyword>
<dbReference type="PROSITE" id="PS50878">
    <property type="entry name" value="RT_POL"/>
    <property type="match status" value="1"/>
</dbReference>
<comment type="caution">
    <text evidence="3">The sequence shown here is derived from an EMBL/GenBank/DDBJ whole genome shotgun (WGS) entry which is preliminary data.</text>
</comment>
<dbReference type="InterPro" id="IPR000477">
    <property type="entry name" value="RT_dom"/>
</dbReference>
<dbReference type="Proteomes" id="UP000478052">
    <property type="component" value="Unassembled WGS sequence"/>
</dbReference>
<feature type="domain" description="Reverse transcriptase" evidence="2">
    <location>
        <begin position="1"/>
        <end position="65"/>
    </location>
</feature>
<dbReference type="EMBL" id="VUJU01000933">
    <property type="protein sequence ID" value="KAF0767591.1"/>
    <property type="molecule type" value="Genomic_DNA"/>
</dbReference>
<reference evidence="3 4" key="1">
    <citation type="submission" date="2019-08" db="EMBL/GenBank/DDBJ databases">
        <title>Whole genome of Aphis craccivora.</title>
        <authorList>
            <person name="Voronova N.V."/>
            <person name="Shulinski R.S."/>
            <person name="Bandarenka Y.V."/>
            <person name="Zhorov D.G."/>
            <person name="Warner D."/>
        </authorList>
    </citation>
    <scope>NUCLEOTIDE SEQUENCE [LARGE SCALE GENOMIC DNA]</scope>
    <source>
        <strain evidence="3">180601</strain>
        <tissue evidence="3">Whole Body</tissue>
    </source>
</reference>
<keyword evidence="1" id="KW-0175">Coiled coil</keyword>
<protein>
    <recommendedName>
        <fullName evidence="2">Reverse transcriptase domain-containing protein</fullName>
    </recommendedName>
</protein>
<organism evidence="3 4">
    <name type="scientific">Aphis craccivora</name>
    <name type="common">Cowpea aphid</name>
    <dbReference type="NCBI Taxonomy" id="307492"/>
    <lineage>
        <taxon>Eukaryota</taxon>
        <taxon>Metazoa</taxon>
        <taxon>Ecdysozoa</taxon>
        <taxon>Arthropoda</taxon>
        <taxon>Hexapoda</taxon>
        <taxon>Insecta</taxon>
        <taxon>Pterygota</taxon>
        <taxon>Neoptera</taxon>
        <taxon>Paraneoptera</taxon>
        <taxon>Hemiptera</taxon>
        <taxon>Sternorrhyncha</taxon>
        <taxon>Aphidomorpha</taxon>
        <taxon>Aphidoidea</taxon>
        <taxon>Aphididae</taxon>
        <taxon>Aphidini</taxon>
        <taxon>Aphis</taxon>
        <taxon>Aphis</taxon>
    </lineage>
</organism>
<sequence length="139" mass="16259">MLHFVDDIALIDESKEDLVQLIETLDETLKKELEMRINVKKTKKEEWKEKNHRGRPRLEFIKQIIKDQGCNSYAKRKRKADKREEWKMTANHELVYNNKLFVLQTNIVLKPSSTDYTVPQIAPGQGPAKGPKVIFDRGP</sequence>
<name>A0A6G0ZAG8_APHCR</name>
<evidence type="ECO:0000256" key="1">
    <source>
        <dbReference type="SAM" id="Coils"/>
    </source>
</evidence>
<accession>A0A6G0ZAG8</accession>
<evidence type="ECO:0000259" key="2">
    <source>
        <dbReference type="PROSITE" id="PS50878"/>
    </source>
</evidence>
<feature type="coiled-coil region" evidence="1">
    <location>
        <begin position="11"/>
        <end position="50"/>
    </location>
</feature>